<dbReference type="CDD" id="cd18746">
    <property type="entry name" value="PIN_VapC4-5_FitB-like"/>
    <property type="match status" value="1"/>
</dbReference>
<evidence type="ECO:0000256" key="2">
    <source>
        <dbReference type="ARBA" id="ARBA00022649"/>
    </source>
</evidence>
<feature type="binding site" evidence="8">
    <location>
        <position position="105"/>
    </location>
    <ligand>
        <name>Mg(2+)</name>
        <dbReference type="ChEBI" id="CHEBI:18420"/>
    </ligand>
</feature>
<evidence type="ECO:0000313" key="10">
    <source>
        <dbReference type="EMBL" id="RST88499.1"/>
    </source>
</evidence>
<evidence type="ECO:0000256" key="5">
    <source>
        <dbReference type="ARBA" id="ARBA00022801"/>
    </source>
</evidence>
<evidence type="ECO:0000259" key="9">
    <source>
        <dbReference type="Pfam" id="PF01850"/>
    </source>
</evidence>
<comment type="function">
    <text evidence="8">Toxic component of a toxin-antitoxin (TA) system. An RNase.</text>
</comment>
<keyword evidence="5 8" id="KW-0378">Hydrolase</keyword>
<comment type="cofactor">
    <cofactor evidence="1 8">
        <name>Mg(2+)</name>
        <dbReference type="ChEBI" id="CHEBI:18420"/>
    </cofactor>
</comment>
<dbReference type="EC" id="3.1.-.-" evidence="8"/>
<evidence type="ECO:0000256" key="6">
    <source>
        <dbReference type="ARBA" id="ARBA00022842"/>
    </source>
</evidence>
<dbReference type="HAMAP" id="MF_00265">
    <property type="entry name" value="VapC_Nob1"/>
    <property type="match status" value="1"/>
</dbReference>
<keyword evidence="2 8" id="KW-1277">Toxin-antitoxin system</keyword>
<keyword evidence="3 8" id="KW-0540">Nuclease</keyword>
<dbReference type="PANTHER" id="PTHR33653">
    <property type="entry name" value="RIBONUCLEASE VAPC2"/>
    <property type="match status" value="1"/>
</dbReference>
<evidence type="ECO:0000256" key="4">
    <source>
        <dbReference type="ARBA" id="ARBA00022723"/>
    </source>
</evidence>
<keyword evidence="4 8" id="KW-0479">Metal-binding</keyword>
<dbReference type="InterPro" id="IPR029060">
    <property type="entry name" value="PIN-like_dom_sf"/>
</dbReference>
<dbReference type="Proteomes" id="UP000278398">
    <property type="component" value="Unassembled WGS sequence"/>
</dbReference>
<dbReference type="InterPro" id="IPR022907">
    <property type="entry name" value="VapC_family"/>
</dbReference>
<evidence type="ECO:0000256" key="3">
    <source>
        <dbReference type="ARBA" id="ARBA00022722"/>
    </source>
</evidence>
<dbReference type="Pfam" id="PF01850">
    <property type="entry name" value="PIN"/>
    <property type="match status" value="1"/>
</dbReference>
<name>A0A429Z484_9HYPH</name>
<keyword evidence="11" id="KW-1185">Reference proteome</keyword>
<dbReference type="GO" id="GO:0000287">
    <property type="term" value="F:magnesium ion binding"/>
    <property type="evidence" value="ECO:0007669"/>
    <property type="project" value="UniProtKB-UniRule"/>
</dbReference>
<keyword evidence="8" id="KW-0800">Toxin</keyword>
<keyword evidence="6 8" id="KW-0460">Magnesium</keyword>
<evidence type="ECO:0000313" key="11">
    <source>
        <dbReference type="Proteomes" id="UP000278398"/>
    </source>
</evidence>
<dbReference type="EMBL" id="RWKW01000001">
    <property type="protein sequence ID" value="RST88499.1"/>
    <property type="molecule type" value="Genomic_DNA"/>
</dbReference>
<dbReference type="RefSeq" id="WP_126697465.1">
    <property type="nucleotide sequence ID" value="NZ_RWKW01000001.1"/>
</dbReference>
<dbReference type="SUPFAM" id="SSF88723">
    <property type="entry name" value="PIN domain-like"/>
    <property type="match status" value="1"/>
</dbReference>
<comment type="similarity">
    <text evidence="7 8">Belongs to the PINc/VapC protein family.</text>
</comment>
<organism evidence="10 11">
    <name type="scientific">Aquibium carbonis</name>
    <dbReference type="NCBI Taxonomy" id="2495581"/>
    <lineage>
        <taxon>Bacteria</taxon>
        <taxon>Pseudomonadati</taxon>
        <taxon>Pseudomonadota</taxon>
        <taxon>Alphaproteobacteria</taxon>
        <taxon>Hyphomicrobiales</taxon>
        <taxon>Phyllobacteriaceae</taxon>
        <taxon>Aquibium</taxon>
    </lineage>
</organism>
<sequence length="141" mass="15709">MSYLLDTNVLSEPLRSQPSPVVVRWLEELDEDRAYVSVITLAEIRRGALLLAPGRRRETLMNWVDEDLRSRFVGRIAPVDAEVADRWSEVMAARRSKGQGLGVMDGFIAATALVRGLTVVTRNVRDFAFLGDGVINPWGTP</sequence>
<dbReference type="InterPro" id="IPR050556">
    <property type="entry name" value="Type_II_TA_system_RNase"/>
</dbReference>
<evidence type="ECO:0000256" key="8">
    <source>
        <dbReference type="HAMAP-Rule" id="MF_00265"/>
    </source>
</evidence>
<proteinExistence type="inferred from homology"/>
<evidence type="ECO:0000256" key="1">
    <source>
        <dbReference type="ARBA" id="ARBA00001946"/>
    </source>
</evidence>
<gene>
    <name evidence="8" type="primary">vapC</name>
    <name evidence="10" type="ORF">EJC49_00385</name>
</gene>
<dbReference type="GO" id="GO:0004540">
    <property type="term" value="F:RNA nuclease activity"/>
    <property type="evidence" value="ECO:0007669"/>
    <property type="project" value="InterPro"/>
</dbReference>
<feature type="binding site" evidence="8">
    <location>
        <position position="6"/>
    </location>
    <ligand>
        <name>Mg(2+)</name>
        <dbReference type="ChEBI" id="CHEBI:18420"/>
    </ligand>
</feature>
<accession>A0A429Z484</accession>
<evidence type="ECO:0000256" key="7">
    <source>
        <dbReference type="ARBA" id="ARBA00038093"/>
    </source>
</evidence>
<dbReference type="PANTHER" id="PTHR33653:SF1">
    <property type="entry name" value="RIBONUCLEASE VAPC2"/>
    <property type="match status" value="1"/>
</dbReference>
<feature type="domain" description="PIN" evidence="9">
    <location>
        <begin position="3"/>
        <end position="125"/>
    </location>
</feature>
<dbReference type="GO" id="GO:0016787">
    <property type="term" value="F:hydrolase activity"/>
    <property type="evidence" value="ECO:0007669"/>
    <property type="project" value="UniProtKB-KW"/>
</dbReference>
<dbReference type="AlphaFoldDB" id="A0A429Z484"/>
<comment type="caution">
    <text evidence="10">The sequence shown here is derived from an EMBL/GenBank/DDBJ whole genome shotgun (WGS) entry which is preliminary data.</text>
</comment>
<dbReference type="InterPro" id="IPR002716">
    <property type="entry name" value="PIN_dom"/>
</dbReference>
<reference evidence="10 11" key="1">
    <citation type="submission" date="2018-12" db="EMBL/GenBank/DDBJ databases">
        <title>Mesorhizobium carbonis sp. nov., isolated from coal mine water.</title>
        <authorList>
            <person name="Xin W."/>
            <person name="Xu Z."/>
            <person name="Xiang F."/>
            <person name="Zhang J."/>
            <person name="Xi L."/>
            <person name="Liu J."/>
        </authorList>
    </citation>
    <scope>NUCLEOTIDE SEQUENCE [LARGE SCALE GENOMIC DNA]</scope>
    <source>
        <strain evidence="10 11">B2.3</strain>
    </source>
</reference>
<dbReference type="OrthoDB" id="5458135at2"/>
<dbReference type="Gene3D" id="3.40.50.1010">
    <property type="entry name" value="5'-nuclease"/>
    <property type="match status" value="1"/>
</dbReference>
<dbReference type="GO" id="GO:0090729">
    <property type="term" value="F:toxin activity"/>
    <property type="evidence" value="ECO:0007669"/>
    <property type="project" value="UniProtKB-KW"/>
</dbReference>
<protein>
    <recommendedName>
        <fullName evidence="8">Ribonuclease VapC</fullName>
        <shortName evidence="8">RNase VapC</shortName>
        <ecNumber evidence="8">3.1.-.-</ecNumber>
    </recommendedName>
    <alternativeName>
        <fullName evidence="8">Toxin VapC</fullName>
    </alternativeName>
</protein>